<sequence length="526" mass="59344">MEEIDPLDAFMQSLNDTIGSYKNEDKSGVKRGIDELDEEYDIADFCEYMNTKEYLDRLNPGNEDTKESNSSKPFPLLLSAESSEPPFYNFTYTHISEIESMSLDELTRLKEKLRICTTGSRVPTPITKFDHISHCMPDKLMDNIKKMGFITPTPIQCQAIPSILMKRDTIIFGETGSGKTLSFLLPMTSLLSEHLKHDKDVNKFDLNCLVITPTRELCMQHYNTFKKLSKDIGITTVALMGDVDKAFLIKTLSKGCHVIISSMGRLADFVHSKVIDLSHIKLLVIDEADKLFTPINIKQTESLIGGTPTNKITVFVSATKTDKILDSMRKLAKSPIVISVGNPEAGYPIDKVDVNFIITQTLANKKLWLFDILPMLEDKGQVIIFCNTKSQVEELAEILNDPAIRQTNKVAIFARGIHGQMSANDRDNVVEKFKKLLFPTLVTTSVFSRGIDIASIKVVINFDAPKHFHEYCHRIGRCSRGESNGIAYTLIDPKRDLKMVIRIVEHLQMFGREVPNDLLKIVRGFK</sequence>
<evidence type="ECO:0000256" key="5">
    <source>
        <dbReference type="ARBA" id="ARBA00022552"/>
    </source>
</evidence>
<feature type="domain" description="Helicase ATP-binding" evidence="14">
    <location>
        <begin position="160"/>
        <end position="338"/>
    </location>
</feature>
<dbReference type="AlphaFoldDB" id="I7IHP1"/>
<name>I7IHP1_BABMR</name>
<dbReference type="SMART" id="SM00487">
    <property type="entry name" value="DEXDc"/>
    <property type="match status" value="1"/>
</dbReference>
<keyword evidence="18" id="KW-1185">Reference proteome</keyword>
<dbReference type="VEuPathDB" id="PiroplasmaDB:BmR1_04g09930"/>
<dbReference type="InterPro" id="IPR001650">
    <property type="entry name" value="Helicase_C-like"/>
</dbReference>
<dbReference type="GO" id="GO:0016787">
    <property type="term" value="F:hydrolase activity"/>
    <property type="evidence" value="ECO:0007669"/>
    <property type="project" value="UniProtKB-KW"/>
</dbReference>
<dbReference type="SMART" id="SM00490">
    <property type="entry name" value="HELICc"/>
    <property type="match status" value="1"/>
</dbReference>
<dbReference type="GeneID" id="24426609"/>
<evidence type="ECO:0000256" key="2">
    <source>
        <dbReference type="ARBA" id="ARBA00009334"/>
    </source>
</evidence>
<dbReference type="PROSITE" id="PS51194">
    <property type="entry name" value="HELICASE_CTER"/>
    <property type="match status" value="1"/>
</dbReference>
<dbReference type="GO" id="GO:0003676">
    <property type="term" value="F:nucleic acid binding"/>
    <property type="evidence" value="ECO:0007669"/>
    <property type="project" value="InterPro"/>
</dbReference>
<dbReference type="InterPro" id="IPR011545">
    <property type="entry name" value="DEAD/DEAH_box_helicase_dom"/>
</dbReference>
<gene>
    <name evidence="17" type="ORF">BmR1_04g09930</name>
</gene>
<dbReference type="PROSITE" id="PS51195">
    <property type="entry name" value="Q_MOTIF"/>
    <property type="match status" value="1"/>
</dbReference>
<evidence type="ECO:0000256" key="1">
    <source>
        <dbReference type="ARBA" id="ARBA00004604"/>
    </source>
</evidence>
<dbReference type="Proteomes" id="UP000002899">
    <property type="component" value="Chromosome IV"/>
</dbReference>
<reference evidence="17 18" key="1">
    <citation type="journal article" date="2012" name="Nucleic Acids Res.">
        <title>Sequencing of the smallest Apicomplexan genome from the human pathogen Babesia microti.</title>
        <authorList>
            <person name="Cornillot E."/>
            <person name="Hadj-Kaddour K."/>
            <person name="Dassouli A."/>
            <person name="Noel B."/>
            <person name="Ranwez V."/>
            <person name="Vacherie B."/>
            <person name="Augagneur Y."/>
            <person name="Bres V."/>
            <person name="Duclos A."/>
            <person name="Randazzo S."/>
            <person name="Carcy B."/>
            <person name="Debierre-Grockiego F."/>
            <person name="Delbecq S."/>
            <person name="Moubri-Menage K."/>
            <person name="Shams-Eldin H."/>
            <person name="Usmani-Brown S."/>
            <person name="Bringaud F."/>
            <person name="Wincker P."/>
            <person name="Vivares C.P."/>
            <person name="Schwarz R.T."/>
            <person name="Schetters T.P."/>
            <person name="Krause P.J."/>
            <person name="Gorenflot A."/>
            <person name="Berry V."/>
            <person name="Barbe V."/>
            <person name="Ben Mamoun C."/>
        </authorList>
    </citation>
    <scope>NUCLEOTIDE SEQUENCE [LARGE SCALE GENOMIC DNA]</scope>
    <source>
        <strain evidence="17 18">RI</strain>
    </source>
</reference>
<evidence type="ECO:0000313" key="18">
    <source>
        <dbReference type="Proteomes" id="UP000002899"/>
    </source>
</evidence>
<evidence type="ECO:0000259" key="14">
    <source>
        <dbReference type="PROSITE" id="PS51192"/>
    </source>
</evidence>
<dbReference type="EC" id="3.6.4.13" evidence="3"/>
<reference evidence="17 18" key="3">
    <citation type="journal article" date="2016" name="Sci. Rep.">
        <title>Genome-wide diversity and gene expression profiling of Babesia microti isolates identify polymorphic genes that mediate host-pathogen interactions.</title>
        <authorList>
            <person name="Silva J.C."/>
            <person name="Cornillot E."/>
            <person name="McCracken C."/>
            <person name="Usmani-Brown S."/>
            <person name="Dwivedi A."/>
            <person name="Ifeonu O.O."/>
            <person name="Crabtree J."/>
            <person name="Gotia H.T."/>
            <person name="Virji A.Z."/>
            <person name="Reynes C."/>
            <person name="Colinge J."/>
            <person name="Kumar V."/>
            <person name="Lawres L."/>
            <person name="Pazzi J.E."/>
            <person name="Pablo J.V."/>
            <person name="Hung C."/>
            <person name="Brancato J."/>
            <person name="Kumari P."/>
            <person name="Orvis J."/>
            <person name="Tretina K."/>
            <person name="Chibucos M."/>
            <person name="Ott S."/>
            <person name="Sadzewicz L."/>
            <person name="Sengamalay N."/>
            <person name="Shetty A.C."/>
            <person name="Su Q."/>
            <person name="Tallon L."/>
            <person name="Fraser C.M."/>
            <person name="Frutos R."/>
            <person name="Molina D.M."/>
            <person name="Krause P.J."/>
            <person name="Ben Mamoun C."/>
        </authorList>
    </citation>
    <scope>NUCLEOTIDE SEQUENCE [LARGE SCALE GENOMIC DNA]</scope>
    <source>
        <strain evidence="17 18">RI</strain>
    </source>
</reference>
<dbReference type="SUPFAM" id="SSF52540">
    <property type="entry name" value="P-loop containing nucleoside triphosphate hydrolases"/>
    <property type="match status" value="1"/>
</dbReference>
<dbReference type="PROSITE" id="PS51192">
    <property type="entry name" value="HELICASE_ATP_BIND_1"/>
    <property type="match status" value="1"/>
</dbReference>
<feature type="domain" description="Helicase C-terminal" evidence="15">
    <location>
        <begin position="368"/>
        <end position="522"/>
    </location>
</feature>
<comment type="function">
    <text evidence="11">ATP-dependent RNA helicase required for 60S ribosomal subunit synthesis. Involved in efficient pre-rRNA processing, predominantly at site A3, which is necessary for the normal formation of 25S and 5.8S rRNAs.</text>
</comment>
<keyword evidence="9 13" id="KW-0067">ATP-binding</keyword>
<dbReference type="EMBL" id="LN871599">
    <property type="protein sequence ID" value="CCF76152.1"/>
    <property type="molecule type" value="Genomic_DNA"/>
</dbReference>
<dbReference type="Pfam" id="PF00271">
    <property type="entry name" value="Helicase_C"/>
    <property type="match status" value="1"/>
</dbReference>
<dbReference type="KEGG" id="bmic:BmR1_04g09930"/>
<dbReference type="InterPro" id="IPR044742">
    <property type="entry name" value="DEAD/DEAH_RhlB"/>
</dbReference>
<evidence type="ECO:0000256" key="3">
    <source>
        <dbReference type="ARBA" id="ARBA00012552"/>
    </source>
</evidence>
<dbReference type="OrthoDB" id="360161at2759"/>
<organism evidence="17 18">
    <name type="scientific">Babesia microti (strain RI)</name>
    <dbReference type="NCBI Taxonomy" id="1133968"/>
    <lineage>
        <taxon>Eukaryota</taxon>
        <taxon>Sar</taxon>
        <taxon>Alveolata</taxon>
        <taxon>Apicomplexa</taxon>
        <taxon>Aconoidasida</taxon>
        <taxon>Piroplasmida</taxon>
        <taxon>Babesiidae</taxon>
        <taxon>Babesia</taxon>
    </lineage>
</organism>
<evidence type="ECO:0000256" key="9">
    <source>
        <dbReference type="ARBA" id="ARBA00022840"/>
    </source>
</evidence>
<evidence type="ECO:0000256" key="11">
    <source>
        <dbReference type="ARBA" id="ARBA00037449"/>
    </source>
</evidence>
<evidence type="ECO:0000256" key="6">
    <source>
        <dbReference type="ARBA" id="ARBA00022741"/>
    </source>
</evidence>
<evidence type="ECO:0000256" key="4">
    <source>
        <dbReference type="ARBA" id="ARBA00022517"/>
    </source>
</evidence>
<evidence type="ECO:0000313" key="17">
    <source>
        <dbReference type="EMBL" id="CCF76152.1"/>
    </source>
</evidence>
<dbReference type="InterPro" id="IPR027417">
    <property type="entry name" value="P-loop_NTPase"/>
</dbReference>
<dbReference type="InterPro" id="IPR014001">
    <property type="entry name" value="Helicase_ATP-bd"/>
</dbReference>
<proteinExistence type="inferred from homology"/>
<dbReference type="InterPro" id="IPR000629">
    <property type="entry name" value="RNA-helicase_DEAD-box_CS"/>
</dbReference>
<protein>
    <recommendedName>
        <fullName evidence="3">RNA helicase</fullName>
        <ecNumber evidence="3">3.6.4.13</ecNumber>
    </recommendedName>
</protein>
<comment type="subcellular location">
    <subcellularLocation>
        <location evidence="1">Nucleus</location>
        <location evidence="1">Nucleolus</location>
    </subcellularLocation>
</comment>
<dbReference type="RefSeq" id="XP_012650560.1">
    <property type="nucleotide sequence ID" value="XM_012795106.1"/>
</dbReference>
<evidence type="ECO:0000259" key="15">
    <source>
        <dbReference type="PROSITE" id="PS51194"/>
    </source>
</evidence>
<evidence type="ECO:0000256" key="7">
    <source>
        <dbReference type="ARBA" id="ARBA00022801"/>
    </source>
</evidence>
<evidence type="ECO:0000256" key="12">
    <source>
        <dbReference type="PROSITE-ProRule" id="PRU00552"/>
    </source>
</evidence>
<feature type="domain" description="DEAD-box RNA helicase Q" evidence="16">
    <location>
        <begin position="129"/>
        <end position="157"/>
    </location>
</feature>
<dbReference type="CDD" id="cd00268">
    <property type="entry name" value="DEADc"/>
    <property type="match status" value="1"/>
</dbReference>
<dbReference type="GO" id="GO:0003724">
    <property type="term" value="F:RNA helicase activity"/>
    <property type="evidence" value="ECO:0007669"/>
    <property type="project" value="UniProtKB-EC"/>
</dbReference>
<keyword evidence="8 13" id="KW-0347">Helicase</keyword>
<comment type="similarity">
    <text evidence="2">Belongs to the DEAD box helicase family. DDX5/DBP2 subfamily.</text>
</comment>
<evidence type="ECO:0000259" key="16">
    <source>
        <dbReference type="PROSITE" id="PS51195"/>
    </source>
</evidence>
<keyword evidence="7 13" id="KW-0378">Hydrolase</keyword>
<dbReference type="PANTHER" id="PTHR47958">
    <property type="entry name" value="ATP-DEPENDENT RNA HELICASE DBP3"/>
    <property type="match status" value="1"/>
</dbReference>
<dbReference type="GO" id="GO:0005524">
    <property type="term" value="F:ATP binding"/>
    <property type="evidence" value="ECO:0007669"/>
    <property type="project" value="UniProtKB-KW"/>
</dbReference>
<dbReference type="InterPro" id="IPR014014">
    <property type="entry name" value="RNA_helicase_DEAD_Q_motif"/>
</dbReference>
<accession>I7IHP1</accession>
<dbReference type="Pfam" id="PF00270">
    <property type="entry name" value="DEAD"/>
    <property type="match status" value="1"/>
</dbReference>
<dbReference type="CDD" id="cd18787">
    <property type="entry name" value="SF2_C_DEAD"/>
    <property type="match status" value="1"/>
</dbReference>
<keyword evidence="6 13" id="KW-0547">Nucleotide-binding</keyword>
<evidence type="ECO:0000256" key="10">
    <source>
        <dbReference type="ARBA" id="ARBA00023242"/>
    </source>
</evidence>
<evidence type="ECO:0000256" key="8">
    <source>
        <dbReference type="ARBA" id="ARBA00022806"/>
    </source>
</evidence>
<keyword evidence="5" id="KW-0698">rRNA processing</keyword>
<keyword evidence="4" id="KW-0690">Ribosome biogenesis</keyword>
<reference evidence="17 18" key="2">
    <citation type="journal article" date="2013" name="PLoS ONE">
        <title>Whole genome mapping and re-organization of the nuclear and mitochondrial genomes of Babesia microti isolates.</title>
        <authorList>
            <person name="Cornillot E."/>
            <person name="Dassouli A."/>
            <person name="Garg A."/>
            <person name="Pachikara N."/>
            <person name="Randazzo S."/>
            <person name="Depoix D."/>
            <person name="Carcy B."/>
            <person name="Delbecq S."/>
            <person name="Frutos R."/>
            <person name="Silva J.C."/>
            <person name="Sutton R."/>
            <person name="Krause P.J."/>
            <person name="Mamoun C.B."/>
        </authorList>
    </citation>
    <scope>NUCLEOTIDE SEQUENCE [LARGE SCALE GENOMIC DNA]</scope>
    <source>
        <strain evidence="17 18">RI</strain>
    </source>
</reference>
<feature type="short sequence motif" description="Q motif" evidence="12">
    <location>
        <begin position="129"/>
        <end position="157"/>
    </location>
</feature>
<dbReference type="Gene3D" id="3.40.50.300">
    <property type="entry name" value="P-loop containing nucleotide triphosphate hydrolases"/>
    <property type="match status" value="2"/>
</dbReference>
<dbReference type="PROSITE" id="PS00039">
    <property type="entry name" value="DEAD_ATP_HELICASE"/>
    <property type="match status" value="1"/>
</dbReference>
<keyword evidence="10" id="KW-0539">Nucleus</keyword>
<evidence type="ECO:0000256" key="13">
    <source>
        <dbReference type="RuleBase" id="RU000492"/>
    </source>
</evidence>